<dbReference type="Proteomes" id="UP000541770">
    <property type="component" value="Unassembled WGS sequence"/>
</dbReference>
<proteinExistence type="predicted"/>
<dbReference type="EMBL" id="JACGDE010000002">
    <property type="protein sequence ID" value="MBA6064075.1"/>
    <property type="molecule type" value="Genomic_DNA"/>
</dbReference>
<gene>
    <name evidence="1" type="ORF">H4C75_04795</name>
</gene>
<name>A0A7W2JSA2_9PSED</name>
<evidence type="ECO:0000313" key="2">
    <source>
        <dbReference type="Proteomes" id="UP000541770"/>
    </source>
</evidence>
<sequence>MSIEKTSTLTLEAPTIEEAPSGELDWHALNGKNFNVIIQRLPQDSAAKKLELKWQGTTADGEELSPERQEHLVEWTDIFNGLKIELKNDLAKAVVGGSAVIDYEIEPDLKSPPLNITVVDGKLEPELKAPEIIEARGSGLSPDSVGKDGATVRVETVAPILEGDQISLTVVATNDKGTVIELEPMIDEAKPQHTEFIIVKGLIDAIAGGSLTLCYTVKGKTSPTLELRVDYGIIPPELEGELGLPPGDLIKIIVPKYTGMAGDEIAMSVELQHLIYRSPQKTPNKIEDLAFDIPSGIFTSALSTSATACYHVTHKVDVGEYKTWNSLPLNTILLGHGTDIRPPRYMSFADEAPRYILYYPEISAGSKVDVYWHAEGSPTRKKELAIEYDGTYYYVSIPKDWITADKRKTVCGNYAIIQNDGASGTFSPGAIFTP</sequence>
<comment type="caution">
    <text evidence="1">The sequence shown here is derived from an EMBL/GenBank/DDBJ whole genome shotgun (WGS) entry which is preliminary data.</text>
</comment>
<protein>
    <submittedName>
        <fullName evidence="1">Uncharacterized protein</fullName>
    </submittedName>
</protein>
<reference evidence="1 2" key="1">
    <citation type="submission" date="2020-07" db="EMBL/GenBank/DDBJ databases">
        <title>Diversity of carbapenemase encoding genes among Pseudomonas putida group clinical isolates in a tertiary Brazilian hospital.</title>
        <authorList>
            <person name="Alberto-Lei F."/>
            <person name="Nodari C.S."/>
            <person name="Streling A.P."/>
            <person name="Paulino J.T."/>
            <person name="Bessa-Neto F.O."/>
            <person name="Cayo R."/>
            <person name="Gales A.C."/>
        </authorList>
    </citation>
    <scope>NUCLEOTIDE SEQUENCE [LARGE SCALE GENOMIC DNA]</scope>
    <source>
        <strain evidence="1 2">14802</strain>
    </source>
</reference>
<accession>A0A7W2JSA2</accession>
<dbReference type="RefSeq" id="WP_062364019.1">
    <property type="nucleotide sequence ID" value="NZ_BQIT01000010.1"/>
</dbReference>
<dbReference type="AlphaFoldDB" id="A0A7W2JSA2"/>
<evidence type="ECO:0000313" key="1">
    <source>
        <dbReference type="EMBL" id="MBA6064075.1"/>
    </source>
</evidence>
<organism evidence="1 2">
    <name type="scientific">Pseudomonas mosselii</name>
    <dbReference type="NCBI Taxonomy" id="78327"/>
    <lineage>
        <taxon>Bacteria</taxon>
        <taxon>Pseudomonadati</taxon>
        <taxon>Pseudomonadota</taxon>
        <taxon>Gammaproteobacteria</taxon>
        <taxon>Pseudomonadales</taxon>
        <taxon>Pseudomonadaceae</taxon>
        <taxon>Pseudomonas</taxon>
    </lineage>
</organism>